<dbReference type="PRINTS" id="PR00605">
    <property type="entry name" value="CYTCHROMECIC"/>
</dbReference>
<feature type="chain" id="PRO_5045713814" evidence="15">
    <location>
        <begin position="18"/>
        <end position="690"/>
    </location>
</feature>
<dbReference type="InterPro" id="IPR017512">
    <property type="entry name" value="PQQ_MeOH/EtOH_DH"/>
</dbReference>
<evidence type="ECO:0000256" key="14">
    <source>
        <dbReference type="PROSITE-ProRule" id="PRU00433"/>
    </source>
</evidence>
<evidence type="ECO:0000256" key="5">
    <source>
        <dbReference type="ARBA" id="ARBA00022617"/>
    </source>
</evidence>
<evidence type="ECO:0000256" key="11">
    <source>
        <dbReference type="ARBA" id="ARBA00023002"/>
    </source>
</evidence>
<dbReference type="InterPro" id="IPR018391">
    <property type="entry name" value="PQQ_b-propeller_rpt"/>
</dbReference>
<evidence type="ECO:0000256" key="2">
    <source>
        <dbReference type="ARBA" id="ARBA00001931"/>
    </source>
</evidence>
<dbReference type="InterPro" id="IPR009056">
    <property type="entry name" value="Cyt_c-like_dom"/>
</dbReference>
<comment type="cofactor">
    <cofactor evidence="2">
        <name>pyrroloquinoline quinone</name>
        <dbReference type="ChEBI" id="CHEBI:58442"/>
    </cofactor>
</comment>
<evidence type="ECO:0000256" key="13">
    <source>
        <dbReference type="ARBA" id="ARBA00023157"/>
    </source>
</evidence>
<name>A0ABP8K1L9_9BACT</name>
<dbReference type="InterPro" id="IPR001479">
    <property type="entry name" value="Quinoprotein_DH_CS"/>
</dbReference>
<dbReference type="Gene3D" id="1.10.760.10">
    <property type="entry name" value="Cytochrome c-like domain"/>
    <property type="match status" value="1"/>
</dbReference>
<evidence type="ECO:0000256" key="8">
    <source>
        <dbReference type="ARBA" id="ARBA00022837"/>
    </source>
</evidence>
<dbReference type="InterPro" id="IPR002372">
    <property type="entry name" value="PQQ_rpt_dom"/>
</dbReference>
<comment type="cofactor">
    <cofactor evidence="1">
        <name>Ca(2+)</name>
        <dbReference type="ChEBI" id="CHEBI:29108"/>
    </cofactor>
</comment>
<dbReference type="Pfam" id="PF01011">
    <property type="entry name" value="PQQ"/>
    <property type="match status" value="2"/>
</dbReference>
<protein>
    <submittedName>
        <fullName evidence="17">PQQ-dependent methanol/ethanol family dehydrogenase</fullName>
    </submittedName>
</protein>
<sequence length="690" mass="75159">MKKLFLLLVLGCMALLADKPGQSIDDTRLRNAQMQPGDWLTYGGNYAEDRYSRLDQITPENIKQVGLAWATNLGTTRGIEATPLVSDGVMYVTGPWSRVFALDALTGKLRWEYDPKVSGAFGEKACCDVVNRGVALYRDRVYVGTLDGRLIALNARTGRPLWSVQTTDATKAYTITGAPRVVTGKVIIGNGGAEYGVRGYVSAYDAITGRQVWRTYTVPGDPSLPFESDAMAKAAKTWTGQWWKYGGGGTAWDAMAYDPDLNLLYVGTGNGSPWNRQHRSPGGGDNLYISSILALNPETGQLVWHYQTTPGESWDYTATQHLILADLTLNGKRRKVIMQAPKNGFFYVIDRTNGQFISAKPYTFVNWATHIDSTTGRPVETDFSRYTKHNAQVFPSPLGGHNWHPMAYNLKTGLVYIPVQSLSLQYGHDPNWVMNKPSGIGSGIGWNTGIGYDPSRPSRPEPEAATIKPMGRLLAWNPVTQREAWHVDHPVPWNGGLLTTATGLVFQGTATGDFRAYDAQTGQVLWQRNLGTGILAPPVTYQVAGKQYVSIAVGWGSVMGLGAKYTPSLNPGTVYTFALGESRPMPVFPATPERSLTTFSVPATKTQIEHGSLLYMQYCGRCHGTVGAGGGALPDLGRSPVSIHENFAAIVRKGLLVASGMPDFGSRLSEQDVQDVQGYILSVANQQASK</sequence>
<dbReference type="Proteomes" id="UP001500936">
    <property type="component" value="Unassembled WGS sequence"/>
</dbReference>
<dbReference type="InterPro" id="IPR036909">
    <property type="entry name" value="Cyt_c-like_dom_sf"/>
</dbReference>
<keyword evidence="13" id="KW-1015">Disulfide bond</keyword>
<dbReference type="PROSITE" id="PS00364">
    <property type="entry name" value="BACTERIAL_PQQ_2"/>
    <property type="match status" value="1"/>
</dbReference>
<dbReference type="SUPFAM" id="SSF50998">
    <property type="entry name" value="Quinoprotein alcohol dehydrogenase-like"/>
    <property type="match status" value="1"/>
</dbReference>
<dbReference type="PANTHER" id="PTHR32303">
    <property type="entry name" value="QUINOPROTEIN ALCOHOL DEHYDROGENASE (CYTOCHROME C)"/>
    <property type="match status" value="1"/>
</dbReference>
<keyword evidence="10" id="KW-0249">Electron transport</keyword>
<dbReference type="Gene3D" id="2.140.10.10">
    <property type="entry name" value="Quinoprotein alcohol dehydrogenase-like superfamily"/>
    <property type="match status" value="1"/>
</dbReference>
<comment type="similarity">
    <text evidence="3">Belongs to the bacterial PQQ dehydrogenase family.</text>
</comment>
<accession>A0ABP8K1L9</accession>
<evidence type="ECO:0000256" key="6">
    <source>
        <dbReference type="ARBA" id="ARBA00022723"/>
    </source>
</evidence>
<evidence type="ECO:0000313" key="18">
    <source>
        <dbReference type="Proteomes" id="UP001500936"/>
    </source>
</evidence>
<comment type="caution">
    <text evidence="17">The sequence shown here is derived from an EMBL/GenBank/DDBJ whole genome shotgun (WGS) entry which is preliminary data.</text>
</comment>
<keyword evidence="12 14" id="KW-0408">Iron</keyword>
<feature type="domain" description="Cytochrome c" evidence="16">
    <location>
        <begin position="606"/>
        <end position="684"/>
    </location>
</feature>
<dbReference type="NCBIfam" id="TIGR03075">
    <property type="entry name" value="PQQ_enz_alc_DH"/>
    <property type="match status" value="1"/>
</dbReference>
<evidence type="ECO:0000256" key="12">
    <source>
        <dbReference type="ARBA" id="ARBA00023004"/>
    </source>
</evidence>
<gene>
    <name evidence="17" type="ORF">GCM10023187_10660</name>
</gene>
<dbReference type="SMART" id="SM00564">
    <property type="entry name" value="PQQ"/>
    <property type="match status" value="5"/>
</dbReference>
<evidence type="ECO:0000256" key="15">
    <source>
        <dbReference type="SAM" id="SignalP"/>
    </source>
</evidence>
<keyword evidence="5 14" id="KW-0349">Heme</keyword>
<keyword evidence="18" id="KW-1185">Reference proteome</keyword>
<keyword evidence="8" id="KW-0106">Calcium</keyword>
<evidence type="ECO:0000256" key="3">
    <source>
        <dbReference type="ARBA" id="ARBA00008156"/>
    </source>
</evidence>
<dbReference type="InterPro" id="IPR011047">
    <property type="entry name" value="Quinoprotein_ADH-like_sf"/>
</dbReference>
<keyword evidence="9" id="KW-0634">PQQ</keyword>
<dbReference type="PROSITE" id="PS51007">
    <property type="entry name" value="CYTC"/>
    <property type="match status" value="1"/>
</dbReference>
<evidence type="ECO:0000256" key="9">
    <source>
        <dbReference type="ARBA" id="ARBA00022891"/>
    </source>
</evidence>
<keyword evidence="11" id="KW-0560">Oxidoreductase</keyword>
<feature type="signal peptide" evidence="15">
    <location>
        <begin position="1"/>
        <end position="17"/>
    </location>
</feature>
<dbReference type="CDD" id="cd10279">
    <property type="entry name" value="PQQ_ADH_II"/>
    <property type="match status" value="1"/>
</dbReference>
<dbReference type="RefSeq" id="WP_345264699.1">
    <property type="nucleotide sequence ID" value="NZ_BAABHB010000002.1"/>
</dbReference>
<reference evidence="18" key="1">
    <citation type="journal article" date="2019" name="Int. J. Syst. Evol. Microbiol.">
        <title>The Global Catalogue of Microorganisms (GCM) 10K type strain sequencing project: providing services to taxonomists for standard genome sequencing and annotation.</title>
        <authorList>
            <consortium name="The Broad Institute Genomics Platform"/>
            <consortium name="The Broad Institute Genome Sequencing Center for Infectious Disease"/>
            <person name="Wu L."/>
            <person name="Ma J."/>
        </authorList>
    </citation>
    <scope>NUCLEOTIDE SEQUENCE [LARGE SCALE GENOMIC DNA]</scope>
    <source>
        <strain evidence="18">JCM 17925</strain>
    </source>
</reference>
<dbReference type="InterPro" id="IPR008168">
    <property type="entry name" value="Cyt_C_IC"/>
</dbReference>
<keyword evidence="7 15" id="KW-0732">Signal</keyword>
<evidence type="ECO:0000256" key="7">
    <source>
        <dbReference type="ARBA" id="ARBA00022729"/>
    </source>
</evidence>
<keyword evidence="4" id="KW-0813">Transport</keyword>
<evidence type="ECO:0000256" key="4">
    <source>
        <dbReference type="ARBA" id="ARBA00022448"/>
    </source>
</evidence>
<evidence type="ECO:0000313" key="17">
    <source>
        <dbReference type="EMBL" id="GAA4399192.1"/>
    </source>
</evidence>
<evidence type="ECO:0000259" key="16">
    <source>
        <dbReference type="PROSITE" id="PS51007"/>
    </source>
</evidence>
<evidence type="ECO:0000256" key="10">
    <source>
        <dbReference type="ARBA" id="ARBA00022982"/>
    </source>
</evidence>
<dbReference type="SUPFAM" id="SSF46626">
    <property type="entry name" value="Cytochrome c"/>
    <property type="match status" value="1"/>
</dbReference>
<proteinExistence type="inferred from homology"/>
<keyword evidence="6 14" id="KW-0479">Metal-binding</keyword>
<dbReference type="EMBL" id="BAABHB010000002">
    <property type="protein sequence ID" value="GAA4399192.1"/>
    <property type="molecule type" value="Genomic_DNA"/>
</dbReference>
<dbReference type="Pfam" id="PF13442">
    <property type="entry name" value="Cytochrome_CBB3"/>
    <property type="match status" value="1"/>
</dbReference>
<evidence type="ECO:0000256" key="1">
    <source>
        <dbReference type="ARBA" id="ARBA00001913"/>
    </source>
</evidence>
<organism evidence="17 18">
    <name type="scientific">Nibrella viscosa</name>
    <dbReference type="NCBI Taxonomy" id="1084524"/>
    <lineage>
        <taxon>Bacteria</taxon>
        <taxon>Pseudomonadati</taxon>
        <taxon>Bacteroidota</taxon>
        <taxon>Cytophagia</taxon>
        <taxon>Cytophagales</taxon>
        <taxon>Spirosomataceae</taxon>
        <taxon>Nibrella</taxon>
    </lineage>
</organism>